<organism evidence="2 3">
    <name type="scientific">Erwinia tracheiphila</name>
    <dbReference type="NCBI Taxonomy" id="65700"/>
    <lineage>
        <taxon>Bacteria</taxon>
        <taxon>Pseudomonadati</taxon>
        <taxon>Pseudomonadota</taxon>
        <taxon>Gammaproteobacteria</taxon>
        <taxon>Enterobacterales</taxon>
        <taxon>Erwiniaceae</taxon>
        <taxon>Erwinia</taxon>
    </lineage>
</organism>
<evidence type="ECO:0000313" key="3">
    <source>
        <dbReference type="Proteomes" id="UP000033924"/>
    </source>
</evidence>
<sequence length="63" mass="7225">MLIAKIIGTVWMLAWFLFLFKIIVKKVNEGLDPFGMIFSLVLTWLLIGLAPVVIVKFGWGFIR</sequence>
<keyword evidence="3" id="KW-1185">Reference proteome</keyword>
<proteinExistence type="predicted"/>
<feature type="transmembrane region" description="Helical" evidence="1">
    <location>
        <begin position="36"/>
        <end position="62"/>
    </location>
</feature>
<dbReference type="Proteomes" id="UP000033924">
    <property type="component" value="Unassembled WGS sequence"/>
</dbReference>
<protein>
    <submittedName>
        <fullName evidence="2">Uncharacterized protein</fullName>
    </submittedName>
</protein>
<reference evidence="2 3" key="1">
    <citation type="submission" date="2015-01" db="EMBL/GenBank/DDBJ databases">
        <title>Erwinia tracheiphila.</title>
        <authorList>
            <person name="Shapiro L.R."/>
        </authorList>
    </citation>
    <scope>NUCLEOTIDE SEQUENCE [LARGE SCALE GENOMIC DNA]</scope>
    <source>
        <strain evidence="2 3">BuffGH</strain>
    </source>
</reference>
<keyword evidence="1" id="KW-1133">Transmembrane helix</keyword>
<comment type="caution">
    <text evidence="2">The sequence shown here is derived from an EMBL/GenBank/DDBJ whole genome shotgun (WGS) entry which is preliminary data.</text>
</comment>
<accession>A0A0M2KCA5</accession>
<dbReference type="EMBL" id="JXNU01000003">
    <property type="protein sequence ID" value="KKF36990.1"/>
    <property type="molecule type" value="Genomic_DNA"/>
</dbReference>
<dbReference type="STRING" id="65700.SY86_18645"/>
<evidence type="ECO:0000256" key="1">
    <source>
        <dbReference type="SAM" id="Phobius"/>
    </source>
</evidence>
<keyword evidence="1" id="KW-0812">Transmembrane</keyword>
<keyword evidence="1" id="KW-0472">Membrane</keyword>
<name>A0A0M2KCA5_9GAMM</name>
<evidence type="ECO:0000313" key="2">
    <source>
        <dbReference type="EMBL" id="KKF36990.1"/>
    </source>
</evidence>
<gene>
    <name evidence="2" type="ORF">SY86_18645</name>
</gene>
<feature type="transmembrane region" description="Helical" evidence="1">
    <location>
        <begin position="6"/>
        <end position="24"/>
    </location>
</feature>
<dbReference type="PATRIC" id="fig|65700.7.peg.4639"/>
<dbReference type="AlphaFoldDB" id="A0A0M2KCA5"/>